<evidence type="ECO:0000313" key="7">
    <source>
        <dbReference type="Proteomes" id="UP000237153"/>
    </source>
</evidence>
<reference evidence="5" key="3">
    <citation type="submission" date="2020-10" db="EMBL/GenBank/DDBJ databases">
        <title>Fervidococcus fontis strain 3639Fd - the first crenarchaeon capable of growth on lipids.</title>
        <authorList>
            <person name="Kochetkova T.V."/>
            <person name="Elcheninov A.G."/>
            <person name="Toschakov S.V."/>
            <person name="Kublanov I.V."/>
        </authorList>
    </citation>
    <scope>NUCLEOTIDE SEQUENCE</scope>
    <source>
        <strain evidence="5">3639Fd</strain>
    </source>
</reference>
<dbReference type="GO" id="GO:0008270">
    <property type="term" value="F:zinc ion binding"/>
    <property type="evidence" value="ECO:0007669"/>
    <property type="project" value="UniProtKB-UniRule"/>
</dbReference>
<evidence type="ECO:0000313" key="5">
    <source>
        <dbReference type="EMBL" id="MBE9391046.1"/>
    </source>
</evidence>
<dbReference type="NCBIfam" id="NF041664">
    <property type="entry name" value="RNAP_arch_Epp"/>
    <property type="match status" value="1"/>
</dbReference>
<dbReference type="PANTHER" id="PTHR40704">
    <property type="entry name" value="TRANSCRIPTION ELONGATION FACTOR SPT4"/>
    <property type="match status" value="1"/>
</dbReference>
<feature type="binding site" evidence="2">
    <location>
        <position position="15"/>
    </location>
    <ligand>
        <name>Zn(2+)</name>
        <dbReference type="ChEBI" id="CHEBI:29105"/>
    </ligand>
</feature>
<dbReference type="InterPro" id="IPR022800">
    <property type="entry name" value="Spt4/RpoE2_Znf"/>
</dbReference>
<dbReference type="SMART" id="SM01389">
    <property type="entry name" value="Spt4"/>
    <property type="match status" value="1"/>
</dbReference>
<evidence type="ECO:0000313" key="4">
    <source>
        <dbReference type="EMBL" id="HEW63544.1"/>
    </source>
</evidence>
<proteinExistence type="inferred from homology"/>
<dbReference type="GO" id="GO:0006355">
    <property type="term" value="P:regulation of DNA-templated transcription"/>
    <property type="evidence" value="ECO:0007669"/>
    <property type="project" value="UniProtKB-UniRule"/>
</dbReference>
<dbReference type="GO" id="GO:0005840">
    <property type="term" value="C:ribosome"/>
    <property type="evidence" value="ECO:0007669"/>
    <property type="project" value="UniProtKB-KW"/>
</dbReference>
<feature type="binding site" evidence="2">
    <location>
        <position position="26"/>
    </location>
    <ligand>
        <name>Zn(2+)</name>
        <dbReference type="ChEBI" id="CHEBI:29105"/>
    </ligand>
</feature>
<sequence>MSKRLKSPYKACIKCKALVEPNVEVCPVCGSKEFTNDWEGLVIVLDVNNSKIAQILGITKPGKYAIKIR</sequence>
<dbReference type="PANTHER" id="PTHR40704:SF1">
    <property type="entry name" value="TRANSCRIPTION ELONGATION FACTOR SPT4"/>
    <property type="match status" value="1"/>
</dbReference>
<comment type="similarity">
    <text evidence="2">Belongs to the archaeal Spt4 family.</text>
</comment>
<evidence type="ECO:0000256" key="1">
    <source>
        <dbReference type="ARBA" id="ARBA00023163"/>
    </source>
</evidence>
<keyword evidence="6" id="KW-0689">Ribosomal protein</keyword>
<keyword evidence="2" id="KW-0805">Transcription regulation</keyword>
<dbReference type="Pfam" id="PF06093">
    <property type="entry name" value="Spt4"/>
    <property type="match status" value="1"/>
</dbReference>
<feature type="domain" description="Spt4/RpoE2 zinc finger" evidence="3">
    <location>
        <begin position="9"/>
        <end position="69"/>
    </location>
</feature>
<dbReference type="GO" id="GO:0000428">
    <property type="term" value="C:DNA-directed RNA polymerase complex"/>
    <property type="evidence" value="ECO:0007669"/>
    <property type="project" value="UniProtKB-KW"/>
</dbReference>
<dbReference type="GeneID" id="12449515"/>
<dbReference type="InterPro" id="IPR038589">
    <property type="entry name" value="Spt4_dom_sf"/>
</dbReference>
<name>A0A2J6N413_9CREN</name>
<keyword evidence="6" id="KW-0687">Ribonucleoprotein</keyword>
<dbReference type="InterPro" id="IPR007178">
    <property type="entry name" value="Spt4_arch"/>
</dbReference>
<dbReference type="HAMAP" id="MF_00949">
    <property type="entry name" value="Spt4_arch"/>
    <property type="match status" value="1"/>
</dbReference>
<evidence type="ECO:0000259" key="3">
    <source>
        <dbReference type="SMART" id="SM01389"/>
    </source>
</evidence>
<keyword evidence="1 2" id="KW-0804">Transcription</keyword>
<reference evidence="4" key="2">
    <citation type="journal article" date="2020" name="mSystems">
        <title>Genome- and Community-Level Interaction Insights into Carbon Utilization and Element Cycling Functions of Hydrothermarchaeota in Hydrothermal Sediment.</title>
        <authorList>
            <person name="Zhou Z."/>
            <person name="Liu Y."/>
            <person name="Xu W."/>
            <person name="Pan J."/>
            <person name="Luo Z.H."/>
            <person name="Li M."/>
        </authorList>
    </citation>
    <scope>NUCLEOTIDE SEQUENCE [LARGE SCALE GENOMIC DNA]</scope>
    <source>
        <strain evidence="4">SpSt-1261</strain>
    </source>
</reference>
<dbReference type="Gene3D" id="2.20.28.90">
    <property type="match status" value="1"/>
</dbReference>
<dbReference type="RefSeq" id="WP_014557581.1">
    <property type="nucleotide sequence ID" value="NZ_DSFH01000014.1"/>
</dbReference>
<keyword evidence="2" id="KW-0862">Zinc</keyword>
<dbReference type="Proteomes" id="UP000237153">
    <property type="component" value="Unassembled WGS sequence"/>
</dbReference>
<comment type="caution">
    <text evidence="6">The sequence shown here is derived from an EMBL/GenBank/DDBJ whole genome shotgun (WGS) entry which is preliminary data.</text>
</comment>
<accession>A0A2J6N413</accession>
<feature type="binding site" evidence="2">
    <location>
        <position position="29"/>
    </location>
    <ligand>
        <name>Zn(2+)</name>
        <dbReference type="ChEBI" id="CHEBI:29105"/>
    </ligand>
</feature>
<dbReference type="EMBL" id="JADEZV010000002">
    <property type="protein sequence ID" value="MBE9391046.1"/>
    <property type="molecule type" value="Genomic_DNA"/>
</dbReference>
<dbReference type="SUPFAM" id="SSF63393">
    <property type="entry name" value="RNA polymerase subunits"/>
    <property type="match status" value="1"/>
</dbReference>
<dbReference type="Proteomes" id="UP000886076">
    <property type="component" value="Unassembled WGS sequence"/>
</dbReference>
<feature type="binding site" evidence="2">
    <location>
        <position position="12"/>
    </location>
    <ligand>
        <name>Zn(2+)</name>
        <dbReference type="ChEBI" id="CHEBI:29105"/>
    </ligand>
</feature>
<evidence type="ECO:0000313" key="6">
    <source>
        <dbReference type="EMBL" id="PMB76072.1"/>
    </source>
</evidence>
<comment type="subunit">
    <text evidence="2">Heterodimer composed of Spt4 and Spt5.</text>
</comment>
<protein>
    <recommendedName>
        <fullName evidence="2">Transcription elongation factor Spt4</fullName>
    </recommendedName>
</protein>
<evidence type="ECO:0000256" key="2">
    <source>
        <dbReference type="HAMAP-Rule" id="MF_00949"/>
    </source>
</evidence>
<reference evidence="6 7" key="1">
    <citation type="submission" date="2018-01" db="EMBL/GenBank/DDBJ databases">
        <title>Metagenomic assembled genomes from two thermal pools in the Uzon Caldera, Kamchatka, Russia.</title>
        <authorList>
            <person name="Wilkins L."/>
            <person name="Ettinger C."/>
        </authorList>
    </citation>
    <scope>NUCLEOTIDE SEQUENCE [LARGE SCALE GENOMIC DNA]</scope>
    <source>
        <strain evidence="6">ZAV-06</strain>
    </source>
</reference>
<dbReference type="OMA" id="CRECHRI"/>
<keyword evidence="4" id="KW-0240">DNA-directed RNA polymerase</keyword>
<organism evidence="6 7">
    <name type="scientific">Fervidicoccus fontis</name>
    <dbReference type="NCBI Taxonomy" id="683846"/>
    <lineage>
        <taxon>Archaea</taxon>
        <taxon>Thermoproteota</taxon>
        <taxon>Thermoprotei</taxon>
        <taxon>Fervidicoccales</taxon>
        <taxon>Fervidicoccaceae</taxon>
        <taxon>Fervidicoccus</taxon>
    </lineage>
</organism>
<dbReference type="InterPro" id="IPR029040">
    <property type="entry name" value="RPABC4/Spt4"/>
</dbReference>
<dbReference type="EMBL" id="DSFH01000014">
    <property type="protein sequence ID" value="HEW63544.1"/>
    <property type="molecule type" value="Genomic_DNA"/>
</dbReference>
<keyword evidence="2" id="KW-0479">Metal-binding</keyword>
<dbReference type="Proteomes" id="UP000652307">
    <property type="component" value="Unassembled WGS sequence"/>
</dbReference>
<gene>
    <name evidence="2" type="primary">spt4</name>
    <name evidence="6" type="ORF">C0188_00155</name>
    <name evidence="4" type="ORF">ENO39_00575</name>
    <name evidence="5" type="ORF">IOK49_03000</name>
</gene>
<dbReference type="EMBL" id="PNIM01000001">
    <property type="protein sequence ID" value="PMB76072.1"/>
    <property type="molecule type" value="Genomic_DNA"/>
</dbReference>
<comment type="function">
    <text evidence="2">Stimulates transcription elongation.</text>
</comment>
<dbReference type="AlphaFoldDB" id="A0A2J6N413"/>